<dbReference type="GO" id="GO:0008233">
    <property type="term" value="F:peptidase activity"/>
    <property type="evidence" value="ECO:0007669"/>
    <property type="project" value="InterPro"/>
</dbReference>
<dbReference type="InterPro" id="IPR009045">
    <property type="entry name" value="Zn_M74/Hedgehog-like"/>
</dbReference>
<dbReference type="OrthoDB" id="9799970at2"/>
<organism evidence="2 3">
    <name type="scientific">Mucilaginibacter ginsenosidivorax</name>
    <dbReference type="NCBI Taxonomy" id="862126"/>
    <lineage>
        <taxon>Bacteria</taxon>
        <taxon>Pseudomonadati</taxon>
        <taxon>Bacteroidota</taxon>
        <taxon>Sphingobacteriia</taxon>
        <taxon>Sphingobacteriales</taxon>
        <taxon>Sphingobacteriaceae</taxon>
        <taxon>Mucilaginibacter</taxon>
    </lineage>
</organism>
<accession>A0A5B8VX56</accession>
<feature type="domain" description="Peptidase M15C" evidence="1">
    <location>
        <begin position="86"/>
        <end position="155"/>
    </location>
</feature>
<gene>
    <name evidence="2" type="ORF">FSB76_08015</name>
</gene>
<dbReference type="CDD" id="cd14845">
    <property type="entry name" value="L-Ala-D-Glu_peptidase_like"/>
    <property type="match status" value="1"/>
</dbReference>
<dbReference type="Proteomes" id="UP000321362">
    <property type="component" value="Chromosome"/>
</dbReference>
<evidence type="ECO:0000259" key="1">
    <source>
        <dbReference type="Pfam" id="PF13539"/>
    </source>
</evidence>
<dbReference type="EMBL" id="CP042437">
    <property type="protein sequence ID" value="QEC75893.1"/>
    <property type="molecule type" value="Genomic_DNA"/>
</dbReference>
<dbReference type="AlphaFoldDB" id="A0A5B8VX56"/>
<name>A0A5B8VX56_9SPHI</name>
<dbReference type="Gene3D" id="3.30.1380.10">
    <property type="match status" value="1"/>
</dbReference>
<protein>
    <submittedName>
        <fullName evidence="2">M15 family metallopeptidase</fullName>
    </submittedName>
</protein>
<dbReference type="KEGG" id="mgk:FSB76_08015"/>
<dbReference type="RefSeq" id="WP_147053079.1">
    <property type="nucleotide sequence ID" value="NZ_CP042437.1"/>
</dbReference>
<keyword evidence="3" id="KW-1185">Reference proteome</keyword>
<dbReference type="InterPro" id="IPR039561">
    <property type="entry name" value="Peptidase_M15C"/>
</dbReference>
<sequence length="157" mass="16872">MEPIKSYSFGAASQKALVGVHPDLVKVLTTAITNSPIDFSINEGVRSLATQQKYYTWGRTVINPNTGPLPGKPFGDTNADGVVHKSNHQIKADGYGHAVDLYPYINGKIDFGAGAALVTIANHIKQVAQNLGIAITWGGDWKPPVAPVDKPHFQLKQ</sequence>
<dbReference type="Pfam" id="PF13539">
    <property type="entry name" value="Peptidase_M15_4"/>
    <property type="match status" value="1"/>
</dbReference>
<reference evidence="2 3" key="1">
    <citation type="journal article" date="2013" name="J. Microbiol.">
        <title>Mucilaginibacter ginsenosidivorax sp. nov., with ginsenoside converting activity isolated from sediment.</title>
        <authorList>
            <person name="Kim J.K."/>
            <person name="Choi T.E."/>
            <person name="Liu Q.M."/>
            <person name="Park H.Y."/>
            <person name="Yi T.H."/>
            <person name="Yoon M.H."/>
            <person name="Kim S.C."/>
            <person name="Im W.T."/>
        </authorList>
    </citation>
    <scope>NUCLEOTIDE SEQUENCE [LARGE SCALE GENOMIC DNA]</scope>
    <source>
        <strain evidence="2 3">KHI28</strain>
    </source>
</reference>
<proteinExistence type="predicted"/>
<evidence type="ECO:0000313" key="2">
    <source>
        <dbReference type="EMBL" id="QEC75893.1"/>
    </source>
</evidence>
<dbReference type="SUPFAM" id="SSF55166">
    <property type="entry name" value="Hedgehog/DD-peptidase"/>
    <property type="match status" value="1"/>
</dbReference>
<evidence type="ECO:0000313" key="3">
    <source>
        <dbReference type="Proteomes" id="UP000321362"/>
    </source>
</evidence>